<organism evidence="2 3">
    <name type="scientific">Hymenobacter nivis</name>
    <dbReference type="NCBI Taxonomy" id="1850093"/>
    <lineage>
        <taxon>Bacteria</taxon>
        <taxon>Pseudomonadati</taxon>
        <taxon>Bacteroidota</taxon>
        <taxon>Cytophagia</taxon>
        <taxon>Cytophagales</taxon>
        <taxon>Hymenobacteraceae</taxon>
        <taxon>Hymenobacter</taxon>
    </lineage>
</organism>
<sequence length="220" mass="23861">MSTEHHLVVPRTARYHQLGTPSAATRRVWFVCHGYGQLAAYFIRHFAAWAAADPSLVVVAPEGLSRFYLHGHNGRVGASWMTRDDRQHEIDDQIGFLNQLAGHVLGRCPAGVPVTVLGFSQGTATAGRWLVQAPFRPARLVLWAGTFPPDTDPEATGQLVRGLPITLVVGNHDEYLTPAAVAQQQAHLQQLGALLAVRTFDGGHALNQEIIAQLGQAEVS</sequence>
<dbReference type="AlphaFoldDB" id="A0A2Z3GE61"/>
<name>A0A2Z3GE61_9BACT</name>
<evidence type="ECO:0000259" key="1">
    <source>
        <dbReference type="Pfam" id="PF02230"/>
    </source>
</evidence>
<protein>
    <submittedName>
        <fullName evidence="2">Phospholipase</fullName>
    </submittedName>
</protein>
<keyword evidence="3" id="KW-1185">Reference proteome</keyword>
<dbReference type="Gene3D" id="3.40.50.1820">
    <property type="entry name" value="alpha/beta hydrolase"/>
    <property type="match status" value="1"/>
</dbReference>
<dbReference type="EMBL" id="CP029145">
    <property type="protein sequence ID" value="AWM31939.1"/>
    <property type="molecule type" value="Genomic_DNA"/>
</dbReference>
<evidence type="ECO:0000313" key="2">
    <source>
        <dbReference type="EMBL" id="AWM31939.1"/>
    </source>
</evidence>
<dbReference type="GO" id="GO:0016787">
    <property type="term" value="F:hydrolase activity"/>
    <property type="evidence" value="ECO:0007669"/>
    <property type="project" value="InterPro"/>
</dbReference>
<dbReference type="OrthoDB" id="595091at2"/>
<dbReference type="Proteomes" id="UP000245999">
    <property type="component" value="Chromosome"/>
</dbReference>
<dbReference type="RefSeq" id="WP_109654890.1">
    <property type="nucleotide sequence ID" value="NZ_CP029145.1"/>
</dbReference>
<dbReference type="KEGG" id="hnv:DDQ68_03515"/>
<dbReference type="InterPro" id="IPR029058">
    <property type="entry name" value="AB_hydrolase_fold"/>
</dbReference>
<proteinExistence type="predicted"/>
<accession>A0A2Z3GE61</accession>
<dbReference type="InterPro" id="IPR003140">
    <property type="entry name" value="PLipase/COase/thioEstase"/>
</dbReference>
<gene>
    <name evidence="2" type="ORF">DDQ68_03515</name>
</gene>
<dbReference type="Pfam" id="PF02230">
    <property type="entry name" value="Abhydrolase_2"/>
    <property type="match status" value="1"/>
</dbReference>
<evidence type="ECO:0000313" key="3">
    <source>
        <dbReference type="Proteomes" id="UP000245999"/>
    </source>
</evidence>
<reference evidence="3" key="1">
    <citation type="submission" date="2018-04" db="EMBL/GenBank/DDBJ databases">
        <title>Complete genome of Antarctic heterotrophic bacterium Hymenobacter nivis.</title>
        <authorList>
            <person name="Terashima M."/>
        </authorList>
    </citation>
    <scope>NUCLEOTIDE SEQUENCE [LARGE SCALE GENOMIC DNA]</scope>
    <source>
        <strain evidence="3">NBRC 111535</strain>
    </source>
</reference>
<dbReference type="SUPFAM" id="SSF53474">
    <property type="entry name" value="alpha/beta-Hydrolases"/>
    <property type="match status" value="1"/>
</dbReference>
<feature type="domain" description="Phospholipase/carboxylesterase/thioesterase" evidence="1">
    <location>
        <begin position="24"/>
        <end position="210"/>
    </location>
</feature>